<sequence>MGDWILELDPGATATSTTGQDGAIDQWFERDRHSTGLFSDAPFPIIVECKHHTEKSENLADNIFRGWDEVQKKLERQAADGWQGLYRPWLRAKGYLYCVSARPTKQTYDDLTARIENFFAGLPAERRPPISWVKVLDWSMLRSAFDRHARLRDAWLGVKVEGLQDHADFEAGLQGTRSYLKADHLAFIPPSDTAPHHPDRVMARLEEVGDHMGVLLGGVGGIGKTRTAVEVARRAVRKGWRVLHATDSANKLTVAAIADGVLPGIETAPVLLIVDYLEQCEALNNPENLRALRQQVTARAAPQGGRFAILALARSWAVERRQDDWRAFFDIRPMVVEDAQRDAILRSMVTTVAPRACARHGLDHLLEATGQRPIIALFIAREIEHCETQDNRPSDVAALLARARRDGPNLGGWLERRLKKDGLLPKLDQDQDQLLPAPDPRATIIAAGAVLTATPLARHKLPMVALTALLTAQSATRNDNAERGAKGMIDTLFAMGWVEGDGDYALAAHDVVTDEIVEKCLYFDSRRPRVAVLAALLSPGLEDVRVLGRCATTFARAFGLLEEDRRAGLESALSDWLHQHSGAFQRALVSDTPDTVGYALGAMLESPLAAGLFANWQPLIAPWLAFADTIHEARHLLARAIQRGPEGHFAMFRDSVWRWIDSNGATPAATHLIAPLLRRNDLDQNDHLKTIAAALRWLDKHPTDLDAQFVLFPLLGRVDLAAKQSAEACARAFGWLDKHGQRAEAGFVLAPLLKRADLTAEQSEAARTRAFGWLEEHGPQAEAGFVLAPLLKRADLTAEQSEAARTRALGWLDKHEQRADADFVLAQLLGRTDLTPEQSEAACTRALGLLEKHGQRAEARFVLAPLLERSDLAAEQSEEARKRAFGWLEEHGLRAEAGFVLPPLLGRKDLGVRGKDAIEIGLAWLQAHPTGVEAAFVLPPLLGRQDLDHQAAPALRSAHHWLGHSDNALTVDASHIIKQQLRLWRSLDDDQRDRCVDCGFAWIMRHWRRSEADFLINRFLRGPLLSPERWRSVAARALVRVRTSKRAGRAFTVAALLTRPDMFHRPQTVFRLFAYYFDAATQPSEAKSVIPPAAGVRLIKWLFASARASTRKFPAVTAVVVDYVETRWPKHEVDGYANILAPLLPMAHRSGDAQVIERTGGLIERFHQTATADGVRAFDRASQSLLDGGAWSDPAQAAAALARLKGEKSPP</sequence>
<protein>
    <recommendedName>
        <fullName evidence="3">ATP-binding protein</fullName>
    </recommendedName>
</protein>
<dbReference type="Proteomes" id="UP000283458">
    <property type="component" value="Unassembled WGS sequence"/>
</dbReference>
<accession>A0A418VPX8</accession>
<evidence type="ECO:0000313" key="2">
    <source>
        <dbReference type="Proteomes" id="UP000283458"/>
    </source>
</evidence>
<comment type="caution">
    <text evidence="1">The sequence shown here is derived from an EMBL/GenBank/DDBJ whole genome shotgun (WGS) entry which is preliminary data.</text>
</comment>
<organism evidence="1 2">
    <name type="scientific">Azospirillum cavernae</name>
    <dbReference type="NCBI Taxonomy" id="2320860"/>
    <lineage>
        <taxon>Bacteria</taxon>
        <taxon>Pseudomonadati</taxon>
        <taxon>Pseudomonadota</taxon>
        <taxon>Alphaproteobacteria</taxon>
        <taxon>Rhodospirillales</taxon>
        <taxon>Azospirillaceae</taxon>
        <taxon>Azospirillum</taxon>
    </lineage>
</organism>
<evidence type="ECO:0000313" key="1">
    <source>
        <dbReference type="EMBL" id="RJF78320.1"/>
    </source>
</evidence>
<proteinExistence type="predicted"/>
<name>A0A418VPX8_9PROT</name>
<keyword evidence="2" id="KW-1185">Reference proteome</keyword>
<gene>
    <name evidence="1" type="ORF">D3877_24805</name>
</gene>
<evidence type="ECO:0008006" key="3">
    <source>
        <dbReference type="Google" id="ProtNLM"/>
    </source>
</evidence>
<dbReference type="AlphaFoldDB" id="A0A418VPX8"/>
<dbReference type="EMBL" id="QYUL01000004">
    <property type="protein sequence ID" value="RJF78320.1"/>
    <property type="molecule type" value="Genomic_DNA"/>
</dbReference>
<dbReference type="OrthoDB" id="7872714at2"/>
<dbReference type="RefSeq" id="WP_119833460.1">
    <property type="nucleotide sequence ID" value="NZ_QYUL01000004.1"/>
</dbReference>
<reference evidence="1 2" key="1">
    <citation type="submission" date="2018-09" db="EMBL/GenBank/DDBJ databases">
        <authorList>
            <person name="Zhu H."/>
        </authorList>
    </citation>
    <scope>NUCLEOTIDE SEQUENCE [LARGE SCALE GENOMIC DNA]</scope>
    <source>
        <strain evidence="1 2">K2W22B-5</strain>
    </source>
</reference>